<evidence type="ECO:0000259" key="3">
    <source>
        <dbReference type="Pfam" id="PF12708"/>
    </source>
</evidence>
<dbReference type="InterPro" id="IPR024535">
    <property type="entry name" value="RHGA/B-epi-like_pectate_lyase"/>
</dbReference>
<feature type="domain" description="Rhamnogalacturonase A/B/Epimerase-like pectate lyase" evidence="3">
    <location>
        <begin position="504"/>
        <end position="562"/>
    </location>
</feature>
<accession>A0AAE0HH75</accession>
<evidence type="ECO:0000313" key="4">
    <source>
        <dbReference type="EMBL" id="KAK3296411.1"/>
    </source>
</evidence>
<dbReference type="Pfam" id="PF12708">
    <property type="entry name" value="Pect-lyase_RHGA_epim"/>
    <property type="match status" value="2"/>
</dbReference>
<dbReference type="GO" id="GO:0004650">
    <property type="term" value="F:polygalacturonase activity"/>
    <property type="evidence" value="ECO:0007669"/>
    <property type="project" value="InterPro"/>
</dbReference>
<dbReference type="FunFam" id="2.160.20.10:FF:000049">
    <property type="entry name" value="Putative exo-beta-1,3-glucanase"/>
    <property type="match status" value="1"/>
</dbReference>
<dbReference type="PANTHER" id="PTHR33928">
    <property type="entry name" value="POLYGALACTURONASE QRT3"/>
    <property type="match status" value="1"/>
</dbReference>
<keyword evidence="2" id="KW-0472">Membrane</keyword>
<protein>
    <submittedName>
        <fullName evidence="4">Pectate lyase superfamily protein-domain-containing protein</fullName>
    </submittedName>
</protein>
<dbReference type="CDD" id="cd23668">
    <property type="entry name" value="GH55_beta13glucanase-like"/>
    <property type="match status" value="1"/>
</dbReference>
<reference evidence="4" key="1">
    <citation type="journal article" date="2023" name="Mol. Phylogenet. Evol.">
        <title>Genome-scale phylogeny and comparative genomics of the fungal order Sordariales.</title>
        <authorList>
            <person name="Hensen N."/>
            <person name="Bonometti L."/>
            <person name="Westerberg I."/>
            <person name="Brannstrom I.O."/>
            <person name="Guillou S."/>
            <person name="Cros-Aarteil S."/>
            <person name="Calhoun S."/>
            <person name="Haridas S."/>
            <person name="Kuo A."/>
            <person name="Mondo S."/>
            <person name="Pangilinan J."/>
            <person name="Riley R."/>
            <person name="LaButti K."/>
            <person name="Andreopoulos B."/>
            <person name="Lipzen A."/>
            <person name="Chen C."/>
            <person name="Yan M."/>
            <person name="Daum C."/>
            <person name="Ng V."/>
            <person name="Clum A."/>
            <person name="Steindorff A."/>
            <person name="Ohm R.A."/>
            <person name="Martin F."/>
            <person name="Silar P."/>
            <person name="Natvig D.O."/>
            <person name="Lalanne C."/>
            <person name="Gautier V."/>
            <person name="Ament-Velasquez S.L."/>
            <person name="Kruys A."/>
            <person name="Hutchinson M.I."/>
            <person name="Powell A.J."/>
            <person name="Barry K."/>
            <person name="Miller A.N."/>
            <person name="Grigoriev I.V."/>
            <person name="Debuchy R."/>
            <person name="Gladieux P."/>
            <person name="Hiltunen Thoren M."/>
            <person name="Johannesson H."/>
        </authorList>
    </citation>
    <scope>NUCLEOTIDE SEQUENCE</scope>
    <source>
        <strain evidence="4">CBS 168.71</strain>
    </source>
</reference>
<dbReference type="InterPro" id="IPR011050">
    <property type="entry name" value="Pectin_lyase_fold/virulence"/>
</dbReference>
<feature type="region of interest" description="Disordered" evidence="1">
    <location>
        <begin position="1242"/>
        <end position="1300"/>
    </location>
</feature>
<feature type="region of interest" description="Disordered" evidence="1">
    <location>
        <begin position="1164"/>
        <end position="1228"/>
    </location>
</feature>
<evidence type="ECO:0000256" key="2">
    <source>
        <dbReference type="SAM" id="Phobius"/>
    </source>
</evidence>
<dbReference type="GO" id="GO:0016829">
    <property type="term" value="F:lyase activity"/>
    <property type="evidence" value="ECO:0007669"/>
    <property type="project" value="UniProtKB-KW"/>
</dbReference>
<feature type="domain" description="Rhamnogalacturonase A/B/Epimerase-like pectate lyase" evidence="3">
    <location>
        <begin position="248"/>
        <end position="367"/>
    </location>
</feature>
<keyword evidence="2" id="KW-0812">Transmembrane</keyword>
<dbReference type="PANTHER" id="PTHR33928:SF2">
    <property type="entry name" value="PECTATE LYASE SUPERFAMILY PROTEIN DOMAIN-CONTAINING PROTEIN-RELATED"/>
    <property type="match status" value="1"/>
</dbReference>
<dbReference type="GeneID" id="87838663"/>
<keyword evidence="2" id="KW-1133">Transmembrane helix</keyword>
<dbReference type="SUPFAM" id="SSF51126">
    <property type="entry name" value="Pectin lyase-like"/>
    <property type="match status" value="2"/>
</dbReference>
<dbReference type="InterPro" id="IPR012334">
    <property type="entry name" value="Pectin_lyas_fold"/>
</dbReference>
<feature type="compositionally biased region" description="Low complexity" evidence="1">
    <location>
        <begin position="1249"/>
        <end position="1265"/>
    </location>
</feature>
<dbReference type="Proteomes" id="UP001278766">
    <property type="component" value="Unassembled WGS sequence"/>
</dbReference>
<evidence type="ECO:0000256" key="1">
    <source>
        <dbReference type="SAM" id="MobiDB-lite"/>
    </source>
</evidence>
<dbReference type="EMBL" id="JAUEPN010000004">
    <property type="protein sequence ID" value="KAK3296411.1"/>
    <property type="molecule type" value="Genomic_DNA"/>
</dbReference>
<name>A0AAE0HH75_9PEZI</name>
<comment type="caution">
    <text evidence="4">The sequence shown here is derived from an EMBL/GenBank/DDBJ whole genome shotgun (WGS) entry which is preliminary data.</text>
</comment>
<feature type="compositionally biased region" description="Acidic residues" evidence="1">
    <location>
        <begin position="1186"/>
        <end position="1202"/>
    </location>
</feature>
<sequence length="1437" mass="154477">MVLKGPKTGLGVYQIIPVLTLVFVIAVAISQASYHDENRHASWHAHYPPGNRWKRQTSPNVTFSVDDNNSTEAKRIVKAAQAEAAKRNKYLVEHVRRNHYTFTASAKISSAGGEVNDTLATGFNNTVTAAAAVVAQSLSSGNKTTTAIFDKRQASSYWMANMVQNGVSPFAPSGYRVWRNVKDFGAVGDGVTDDTAAINLAISSGGRCGLGCGSTSTLFAVVYFPPGTYLVSSSIIQYYMTQLVGDASNFFRQVRNFVLDITTAPLQAYVAAIHWQIAQATSLENIKFVMSSSPGNNQQGIFMENGSGGLLNDLEFEGGALGAYLGNQQFTVRNLKFRDQLERAVEIHWDWGWTWKGVDIANGPIGVIMLTPGVPTEVGSAIFIDSAMSNVALGFKVQPPMDGAKVSLSLFSLSLSNVPTVVQYDGGATLLTGTSGSTTIAAWGLGKRYDTTAGEDSGVWQDGTAFPRAPIISSGLLKDPGLQTSGFFERSKPQYESLPASAFVNLKSVFGAVGNGVADDTSALNTAFASAASSGLILWIPAGVYIVTDTVLIPPGVKVVGQVWSQIMGSGGLFSHADEPRPVVKVGKPGDVGSVEIQDLLFTVRGATAGAVVLQWNIRASSPGSAAMWDAHVRVGGAAGSDLQVGDCPKLTGSVNPKCVSASMLVHITKEASAYFENTWFWVADHDLDIPAQTQIDVYVARGFLIESTHPTWLYATASEHCVLYQYQTLNAANVFMGMIQTEAPYYQVAPRAPAPFTPGTFAADPTFDYCDPASTKCAVSWGVRFINSESIYLYGAGLYSWFSEYSQVCVALENCQDRIFEIDGTSDVWIYSLITKASIEMVSPYEGTAVLAADNKIGYCSIVMAWLGGSDTSEAGGKKGVSYKSPILATVISFPATTVPKSQTFTLGGAVSTDVAQTPNGGHQNTPDGPNEDRCLRCDLMRLITSTCCGVGGSIGNPVTIQPGASIPRPLILPQGFAPNQPVTDANTGITYPAGQPLEDEVTIDGGTTFPFPFSIPAGQPFSDTFTPDEFKDDDDDDEDNNILYITSDFWDQPHTVFCHYPCTLIFPPWTITTTFTPPPFTTTVSGTVFSTTPPPQTTEKLKIKKTTVRSTEGSSPTHVISPITRPDPICIRFTIPILGITIQFGFCPPKVEPLPPIPQVTIKPPPPGTKSGPININNEPTSEQWEERDEDEDEDEEEMCDYGLDYDNGDPTSGMDGWPGGPDNPNIRNNWEYGPMADPPAAGIGNPTTSRVTTTISTPRPSSDQPANPTSPNPDPLLTPVPVPDSPPKPKYDAGTETSHCYYDKPGLLVRRSQLEVAVDLFCIRYDGVTMRDNEFHAIAIPISGRVPNARLTHAPGTLRVGVYGRNNVQFRLTYGECSRVLKPLTRCYTLAQPTLGFGGSVEANAAVWVLEPSRTMINSDEDCSIWVLEDGSCY</sequence>
<evidence type="ECO:0000313" key="5">
    <source>
        <dbReference type="Proteomes" id="UP001278766"/>
    </source>
</evidence>
<feature type="compositionally biased region" description="Polar residues" evidence="1">
    <location>
        <begin position="1174"/>
        <end position="1185"/>
    </location>
</feature>
<proteinExistence type="predicted"/>
<feature type="compositionally biased region" description="Pro residues" evidence="1">
    <location>
        <begin position="1271"/>
        <end position="1289"/>
    </location>
</feature>
<reference evidence="4" key="2">
    <citation type="submission" date="2023-06" db="EMBL/GenBank/DDBJ databases">
        <authorList>
            <consortium name="Lawrence Berkeley National Laboratory"/>
            <person name="Haridas S."/>
            <person name="Hensen N."/>
            <person name="Bonometti L."/>
            <person name="Westerberg I."/>
            <person name="Brannstrom I.O."/>
            <person name="Guillou S."/>
            <person name="Cros-Aarteil S."/>
            <person name="Calhoun S."/>
            <person name="Kuo A."/>
            <person name="Mondo S."/>
            <person name="Pangilinan J."/>
            <person name="Riley R."/>
            <person name="Labutti K."/>
            <person name="Andreopoulos B."/>
            <person name="Lipzen A."/>
            <person name="Chen C."/>
            <person name="Yanf M."/>
            <person name="Daum C."/>
            <person name="Ng V."/>
            <person name="Clum A."/>
            <person name="Steindorff A."/>
            <person name="Ohm R."/>
            <person name="Martin F."/>
            <person name="Silar P."/>
            <person name="Natvig D."/>
            <person name="Lalanne C."/>
            <person name="Gautier V."/>
            <person name="Ament-Velasquez S.L."/>
            <person name="Kruys A."/>
            <person name="Hutchinson M.I."/>
            <person name="Powell A.J."/>
            <person name="Barry K."/>
            <person name="Miller A.N."/>
            <person name="Grigoriev I.V."/>
            <person name="Debuchy R."/>
            <person name="Gladieux P."/>
            <person name="Thoren M.H."/>
            <person name="Johannesson H."/>
        </authorList>
    </citation>
    <scope>NUCLEOTIDE SEQUENCE</scope>
    <source>
        <strain evidence="4">CBS 168.71</strain>
    </source>
</reference>
<feature type="transmembrane region" description="Helical" evidence="2">
    <location>
        <begin position="12"/>
        <end position="34"/>
    </location>
</feature>
<dbReference type="RefSeq" id="XP_062659925.1">
    <property type="nucleotide sequence ID" value="XM_062801715.1"/>
</dbReference>
<organism evidence="4 5">
    <name type="scientific">Chaetomium fimeti</name>
    <dbReference type="NCBI Taxonomy" id="1854472"/>
    <lineage>
        <taxon>Eukaryota</taxon>
        <taxon>Fungi</taxon>
        <taxon>Dikarya</taxon>
        <taxon>Ascomycota</taxon>
        <taxon>Pezizomycotina</taxon>
        <taxon>Sordariomycetes</taxon>
        <taxon>Sordariomycetidae</taxon>
        <taxon>Sordariales</taxon>
        <taxon>Chaetomiaceae</taxon>
        <taxon>Chaetomium</taxon>
    </lineage>
</organism>
<keyword evidence="4" id="KW-0456">Lyase</keyword>
<keyword evidence="5" id="KW-1185">Reference proteome</keyword>
<gene>
    <name evidence="4" type="ORF">B0H64DRAFT_360749</name>
</gene>
<dbReference type="Gene3D" id="2.160.20.10">
    <property type="entry name" value="Single-stranded right-handed beta-helix, Pectin lyase-like"/>
    <property type="match status" value="3"/>
</dbReference>
<dbReference type="InterPro" id="IPR039279">
    <property type="entry name" value="QRT3-like"/>
</dbReference>